<dbReference type="AlphaFoldDB" id="A0AAP2GRL0"/>
<dbReference type="InterPro" id="IPR050301">
    <property type="entry name" value="NTE"/>
</dbReference>
<evidence type="ECO:0000256" key="3">
    <source>
        <dbReference type="ARBA" id="ARBA00023098"/>
    </source>
</evidence>
<dbReference type="InterPro" id="IPR016035">
    <property type="entry name" value="Acyl_Trfase/lysoPLipase"/>
</dbReference>
<proteinExistence type="predicted"/>
<dbReference type="PROSITE" id="PS51635">
    <property type="entry name" value="PNPLA"/>
    <property type="match status" value="1"/>
</dbReference>
<dbReference type="PANTHER" id="PTHR14226:SF29">
    <property type="entry name" value="NEUROPATHY TARGET ESTERASE SWS"/>
    <property type="match status" value="1"/>
</dbReference>
<dbReference type="EMBL" id="JAHESF010000063">
    <property type="protein sequence ID" value="MBT1701288.1"/>
    <property type="molecule type" value="Genomic_DNA"/>
</dbReference>
<accession>A0AAP2GRL0</accession>
<evidence type="ECO:0000256" key="4">
    <source>
        <dbReference type="PROSITE-ProRule" id="PRU01161"/>
    </source>
</evidence>
<feature type="short sequence motif" description="DGA/G" evidence="4">
    <location>
        <begin position="193"/>
        <end position="195"/>
    </location>
</feature>
<keyword evidence="2 4" id="KW-0442">Lipid degradation</keyword>
<protein>
    <submittedName>
        <fullName evidence="6">Patatin-like phospholipase family protein</fullName>
    </submittedName>
</protein>
<dbReference type="Pfam" id="PF01734">
    <property type="entry name" value="Patatin"/>
    <property type="match status" value="1"/>
</dbReference>
<gene>
    <name evidence="6" type="ORF">KK083_30630</name>
</gene>
<evidence type="ECO:0000313" key="7">
    <source>
        <dbReference type="Proteomes" id="UP001319200"/>
    </source>
</evidence>
<feature type="domain" description="PNPLA" evidence="5">
    <location>
        <begin position="11"/>
        <end position="206"/>
    </location>
</feature>
<name>A0AAP2GRL0_9BACT</name>
<dbReference type="SUPFAM" id="SSF52151">
    <property type="entry name" value="FabD/lysophospholipase-like"/>
    <property type="match status" value="1"/>
</dbReference>
<evidence type="ECO:0000256" key="1">
    <source>
        <dbReference type="ARBA" id="ARBA00022801"/>
    </source>
</evidence>
<dbReference type="Gene3D" id="3.40.1090.10">
    <property type="entry name" value="Cytosolic phospholipase A2 catalytic domain"/>
    <property type="match status" value="1"/>
</dbReference>
<feature type="active site" description="Proton acceptor" evidence="4">
    <location>
        <position position="193"/>
    </location>
</feature>
<dbReference type="CDD" id="cd07205">
    <property type="entry name" value="Pat_PNPLA6_PNPLA7_NTE1_like"/>
    <property type="match status" value="1"/>
</dbReference>
<organism evidence="6 7">
    <name type="scientific">Chryseosolibacter histidini</name>
    <dbReference type="NCBI Taxonomy" id="2782349"/>
    <lineage>
        <taxon>Bacteria</taxon>
        <taxon>Pseudomonadati</taxon>
        <taxon>Bacteroidota</taxon>
        <taxon>Cytophagia</taxon>
        <taxon>Cytophagales</taxon>
        <taxon>Chryseotaleaceae</taxon>
        <taxon>Chryseosolibacter</taxon>
    </lineage>
</organism>
<feature type="short sequence motif" description="GXSXG" evidence="4">
    <location>
        <begin position="42"/>
        <end position="46"/>
    </location>
</feature>
<evidence type="ECO:0000259" key="5">
    <source>
        <dbReference type="PROSITE" id="PS51635"/>
    </source>
</evidence>
<comment type="caution">
    <text evidence="4">Lacks conserved residue(s) required for the propagation of feature annotation.</text>
</comment>
<dbReference type="Proteomes" id="UP001319200">
    <property type="component" value="Unassembled WGS sequence"/>
</dbReference>
<dbReference type="RefSeq" id="WP_254169971.1">
    <property type="nucleotide sequence ID" value="NZ_JAHESF010000063.1"/>
</dbReference>
<reference evidence="6 7" key="1">
    <citation type="submission" date="2021-05" db="EMBL/GenBank/DDBJ databases">
        <title>A Polyphasic approach of four new species of the genus Ohtaekwangia: Ohtaekwangia histidinii sp. nov., Ohtaekwangia cretensis sp. nov., Ohtaekwangia indiensis sp. nov., Ohtaekwangia reichenbachii sp. nov. from diverse environment.</title>
        <authorList>
            <person name="Octaviana S."/>
        </authorList>
    </citation>
    <scope>NUCLEOTIDE SEQUENCE [LARGE SCALE GENOMIC DNA]</scope>
    <source>
        <strain evidence="6 7">PWU4</strain>
    </source>
</reference>
<keyword evidence="1 4" id="KW-0378">Hydrolase</keyword>
<feature type="active site" description="Nucleophile" evidence="4">
    <location>
        <position position="44"/>
    </location>
</feature>
<evidence type="ECO:0000313" key="6">
    <source>
        <dbReference type="EMBL" id="MBT1701288.1"/>
    </source>
</evidence>
<keyword evidence="3 4" id="KW-0443">Lipid metabolism</keyword>
<comment type="caution">
    <text evidence="6">The sequence shown here is derived from an EMBL/GenBank/DDBJ whole genome shotgun (WGS) entry which is preliminary data.</text>
</comment>
<sequence>MPTFAQKKVGLVLSGGAAKGLAHVGVLKALEENDIPIDYVVGTSMGGIIAGCYAAGMSPGQIEDMVLSEDFLRWINGLPERGYNYYYHQSEETPNFIKLNLSLDSILNLQLNTSLANDVSLNFALAEKLALASAISGNNFDSLFVPLRVVAADIFTQNEVVLSKGNLSDALRATQTVPFFYNPIRVDGKYLFDGGVYNNFPVDVLQRVFKPDVVIGVNVSTKIYNDYPYNTDEKLIAKSLLFLLLDKSDPARVPANGVYIQPDLDGYTSFDFAQVKSLIDSGYAKTIRQMDEIKSKVGTSITCDEVAAKRNLFNDNNPPLRFTGLTLKGFNSKQRKYIRRLFHFKNTNPKPFYIGSAKSSYFKMVSENYFTNVYPNILYDSAKSGFQLQLTRRPQKNFQVEFGGVIATRDVSNIFLGLNFYNFGSQLVHVYGGFQTGNFYKSAVVRTRIDFPFQLYLEPEIAFDSWDFLESDDLLQEIKTHTVLRRINRKYGLNVGIPVGNLFKSTLYVGGVNNIDRYANGGVFVSSDTLDELRLRGLKTEFTFSANTLNRKQYASLGKAYTFSAQYFNLREFYTPGNTSFADAPVKAAHQWFRLRASAEQYFNAGWYKPGYFAEAVFSNQPFFQNYFGTLVNAPAFLPLQDSRTLLLENFRAFNYIGGGIRNVFTLRNRLDLRVEGYLFKPIDYLQQGTNQEARKVTDLRALYFAGMAGLVLHSPIGPIGLSVNYYDDKDNQLGVLLHVGFLLYNKHSIE</sequence>
<dbReference type="PANTHER" id="PTHR14226">
    <property type="entry name" value="NEUROPATHY TARGET ESTERASE/SWISS CHEESE D.MELANOGASTER"/>
    <property type="match status" value="1"/>
</dbReference>
<evidence type="ECO:0000256" key="2">
    <source>
        <dbReference type="ARBA" id="ARBA00022963"/>
    </source>
</evidence>
<dbReference type="InterPro" id="IPR002641">
    <property type="entry name" value="PNPLA_dom"/>
</dbReference>
<keyword evidence="7" id="KW-1185">Reference proteome</keyword>
<dbReference type="GO" id="GO:0016787">
    <property type="term" value="F:hydrolase activity"/>
    <property type="evidence" value="ECO:0007669"/>
    <property type="project" value="UniProtKB-UniRule"/>
</dbReference>
<dbReference type="GO" id="GO:0016042">
    <property type="term" value="P:lipid catabolic process"/>
    <property type="evidence" value="ECO:0007669"/>
    <property type="project" value="UniProtKB-UniRule"/>
</dbReference>